<dbReference type="RefSeq" id="WP_265128482.1">
    <property type="nucleotide sequence ID" value="NZ_JAPCHY010000011.1"/>
</dbReference>
<reference evidence="2 3" key="1">
    <citation type="submission" date="2022-10" db="EMBL/GenBank/DDBJ databases">
        <title>Xanthomonas sp. H13-6.</title>
        <authorList>
            <person name="Liu X."/>
            <person name="Deng Z."/>
            <person name="Jiang Y."/>
            <person name="Yu T."/>
            <person name="Ai J."/>
        </authorList>
    </citation>
    <scope>NUCLEOTIDE SEQUENCE [LARGE SCALE GENOMIC DNA]</scope>
    <source>
        <strain evidence="2 3">H13-6</strain>
    </source>
</reference>
<keyword evidence="3" id="KW-1185">Reference proteome</keyword>
<comment type="caution">
    <text evidence="2">The sequence shown here is derived from an EMBL/GenBank/DDBJ whole genome shotgun (WGS) entry which is preliminary data.</text>
</comment>
<name>A0ABT3JYG1_9XANT</name>
<protein>
    <submittedName>
        <fullName evidence="2">VOC family protein</fullName>
    </submittedName>
</protein>
<dbReference type="InterPro" id="IPR029068">
    <property type="entry name" value="Glyas_Bleomycin-R_OHBP_Dase"/>
</dbReference>
<dbReference type="InterPro" id="IPR037523">
    <property type="entry name" value="VOC_core"/>
</dbReference>
<gene>
    <name evidence="2" type="ORF">OK345_13415</name>
</gene>
<dbReference type="PROSITE" id="PS51819">
    <property type="entry name" value="VOC"/>
    <property type="match status" value="1"/>
</dbReference>
<dbReference type="EMBL" id="JAPCHY010000011">
    <property type="protein sequence ID" value="MCW4473499.1"/>
    <property type="molecule type" value="Genomic_DNA"/>
</dbReference>
<evidence type="ECO:0000313" key="2">
    <source>
        <dbReference type="EMBL" id="MCW4473499.1"/>
    </source>
</evidence>
<sequence length="135" mass="14687">MEILVNLDVPDLAAAERCYAAAFGLRPGRRIGQAGVEMLGAAVPLWLLEKAEASRAAGDDVRRYRRHWTPVHIDVVVERLEPALARAEAAGLVREGTIREGDWGRIVGLADPFGHGWCLIQFLGRGYDEIADAAG</sequence>
<organism evidence="2 3">
    <name type="scientific">Xanthomonas chitinilytica</name>
    <dbReference type="NCBI Taxonomy" id="2989819"/>
    <lineage>
        <taxon>Bacteria</taxon>
        <taxon>Pseudomonadati</taxon>
        <taxon>Pseudomonadota</taxon>
        <taxon>Gammaproteobacteria</taxon>
        <taxon>Lysobacterales</taxon>
        <taxon>Lysobacteraceae</taxon>
        <taxon>Xanthomonas</taxon>
    </lineage>
</organism>
<dbReference type="SUPFAM" id="SSF54593">
    <property type="entry name" value="Glyoxalase/Bleomycin resistance protein/Dihydroxybiphenyl dioxygenase"/>
    <property type="match status" value="1"/>
</dbReference>
<dbReference type="Proteomes" id="UP001209922">
    <property type="component" value="Unassembled WGS sequence"/>
</dbReference>
<feature type="domain" description="VOC" evidence="1">
    <location>
        <begin position="1"/>
        <end position="122"/>
    </location>
</feature>
<dbReference type="Gene3D" id="3.10.180.10">
    <property type="entry name" value="2,3-Dihydroxybiphenyl 1,2-Dioxygenase, domain 1"/>
    <property type="match status" value="1"/>
</dbReference>
<proteinExistence type="predicted"/>
<accession>A0ABT3JYG1</accession>
<dbReference type="InterPro" id="IPR041581">
    <property type="entry name" value="Glyoxalase_6"/>
</dbReference>
<dbReference type="Pfam" id="PF18029">
    <property type="entry name" value="Glyoxalase_6"/>
    <property type="match status" value="1"/>
</dbReference>
<evidence type="ECO:0000259" key="1">
    <source>
        <dbReference type="PROSITE" id="PS51819"/>
    </source>
</evidence>
<evidence type="ECO:0000313" key="3">
    <source>
        <dbReference type="Proteomes" id="UP001209922"/>
    </source>
</evidence>